<dbReference type="EMBL" id="JAWWNJ010000016">
    <property type="protein sequence ID" value="KAK7039459.1"/>
    <property type="molecule type" value="Genomic_DNA"/>
</dbReference>
<dbReference type="Proteomes" id="UP001362999">
    <property type="component" value="Unassembled WGS sequence"/>
</dbReference>
<feature type="region of interest" description="Disordered" evidence="1">
    <location>
        <begin position="150"/>
        <end position="178"/>
    </location>
</feature>
<name>A0AAW0CN58_9AGAR</name>
<protein>
    <submittedName>
        <fullName evidence="2">Uncharacterized protein</fullName>
    </submittedName>
</protein>
<accession>A0AAW0CN58</accession>
<evidence type="ECO:0000313" key="2">
    <source>
        <dbReference type="EMBL" id="KAK7039459.1"/>
    </source>
</evidence>
<evidence type="ECO:0000256" key="1">
    <source>
        <dbReference type="SAM" id="MobiDB-lite"/>
    </source>
</evidence>
<reference evidence="2 3" key="1">
    <citation type="journal article" date="2024" name="J Genomics">
        <title>Draft genome sequencing and assembly of Favolaschia claudopus CIRM-BRFM 2984 isolated from oak limbs.</title>
        <authorList>
            <person name="Navarro D."/>
            <person name="Drula E."/>
            <person name="Chaduli D."/>
            <person name="Cazenave R."/>
            <person name="Ahrendt S."/>
            <person name="Wang J."/>
            <person name="Lipzen A."/>
            <person name="Daum C."/>
            <person name="Barry K."/>
            <person name="Grigoriev I.V."/>
            <person name="Favel A."/>
            <person name="Rosso M.N."/>
            <person name="Martin F."/>
        </authorList>
    </citation>
    <scope>NUCLEOTIDE SEQUENCE [LARGE SCALE GENOMIC DNA]</scope>
    <source>
        <strain evidence="2 3">CIRM-BRFM 2984</strain>
    </source>
</reference>
<organism evidence="2 3">
    <name type="scientific">Favolaschia claudopus</name>
    <dbReference type="NCBI Taxonomy" id="2862362"/>
    <lineage>
        <taxon>Eukaryota</taxon>
        <taxon>Fungi</taxon>
        <taxon>Dikarya</taxon>
        <taxon>Basidiomycota</taxon>
        <taxon>Agaricomycotina</taxon>
        <taxon>Agaricomycetes</taxon>
        <taxon>Agaricomycetidae</taxon>
        <taxon>Agaricales</taxon>
        <taxon>Marasmiineae</taxon>
        <taxon>Mycenaceae</taxon>
        <taxon>Favolaschia</taxon>
    </lineage>
</organism>
<evidence type="ECO:0000313" key="3">
    <source>
        <dbReference type="Proteomes" id="UP001362999"/>
    </source>
</evidence>
<proteinExistence type="predicted"/>
<feature type="compositionally biased region" description="Polar residues" evidence="1">
    <location>
        <begin position="101"/>
        <end position="117"/>
    </location>
</feature>
<sequence>MTSTPRPLSLGCLHPADALPHSPVPHALTTPPRSPPRHVIYDVSDTFDDVRPPPPHLLYSRPSLRCHVTRTPASPASPSSPVSTAFSASVDFLTRPLKPTLTRSRQGSNHTPTTSFKTTRDRPPALPRRLPPHSSSNIIYLPNYALTTFNKHPQVPRNDLRDTSTRIEKPRSCRPTLR</sequence>
<dbReference type="AlphaFoldDB" id="A0AAW0CN58"/>
<comment type="caution">
    <text evidence="2">The sequence shown here is derived from an EMBL/GenBank/DDBJ whole genome shotgun (WGS) entry which is preliminary data.</text>
</comment>
<feature type="compositionally biased region" description="Basic and acidic residues" evidence="1">
    <location>
        <begin position="158"/>
        <end position="171"/>
    </location>
</feature>
<gene>
    <name evidence="2" type="ORF">R3P38DRAFT_3181178</name>
</gene>
<keyword evidence="3" id="KW-1185">Reference proteome</keyword>
<feature type="region of interest" description="Disordered" evidence="1">
    <location>
        <begin position="100"/>
        <end position="134"/>
    </location>
</feature>